<dbReference type="eggNOG" id="ENOG502S9UX">
    <property type="taxonomic scope" value="Eukaryota"/>
</dbReference>
<accession>A0A0A0LDQ8</accession>
<dbReference type="Gramene" id="KGN60120">
    <property type="protein sequence ID" value="KGN60120"/>
    <property type="gene ID" value="Csa_3G878890"/>
</dbReference>
<reference evidence="1 2" key="3">
    <citation type="journal article" date="2010" name="BMC Genomics">
        <title>Transcriptome sequencing and comparative analysis of cucumber flowers with different sex types.</title>
        <authorList>
            <person name="Guo S."/>
            <person name="Zheng Y."/>
            <person name="Joung J.G."/>
            <person name="Liu S."/>
            <person name="Zhang Z."/>
            <person name="Crasta O.R."/>
            <person name="Sobral B.W."/>
            <person name="Xu Y."/>
            <person name="Huang S."/>
            <person name="Fei Z."/>
        </authorList>
    </citation>
    <scope>NUCLEOTIDE SEQUENCE [LARGE SCALE GENOMIC DNA]</scope>
    <source>
        <strain evidence="2">cv. 9930</strain>
    </source>
</reference>
<dbReference type="AlphaFoldDB" id="A0A0A0LDQ8"/>
<dbReference type="EMBL" id="CM002924">
    <property type="protein sequence ID" value="KGN60120.1"/>
    <property type="molecule type" value="Genomic_DNA"/>
</dbReference>
<dbReference type="KEGG" id="csv:101204764"/>
<name>A0A0A0LDQ8_CUCSA</name>
<reference evidence="1 2" key="4">
    <citation type="journal article" date="2011" name="BMC Genomics">
        <title>RNA-Seq improves annotation of protein-coding genes in the cucumber genome.</title>
        <authorList>
            <person name="Li Z."/>
            <person name="Zhang Z."/>
            <person name="Yan P."/>
            <person name="Huang S."/>
            <person name="Fei Z."/>
            <person name="Lin K."/>
        </authorList>
    </citation>
    <scope>NUCLEOTIDE SEQUENCE [LARGE SCALE GENOMIC DNA]</scope>
    <source>
        <strain evidence="2">cv. 9930</strain>
    </source>
</reference>
<dbReference type="PANTHER" id="PTHR37210">
    <property type="entry name" value="EXPRESSED PROTEIN"/>
    <property type="match status" value="1"/>
</dbReference>
<keyword evidence="2" id="KW-1185">Reference proteome</keyword>
<proteinExistence type="predicted"/>
<dbReference type="PANTHER" id="PTHR37210:SF2">
    <property type="entry name" value="PROTEIN CHLOROPLAST VESICULATION"/>
    <property type="match status" value="1"/>
</dbReference>
<evidence type="ECO:0000313" key="1">
    <source>
        <dbReference type="EMBL" id="KGN60120.1"/>
    </source>
</evidence>
<dbReference type="OrthoDB" id="1892100at2759"/>
<protein>
    <submittedName>
        <fullName evidence="1">Uncharacterized protein</fullName>
    </submittedName>
</protein>
<reference evidence="1 2" key="1">
    <citation type="journal article" date="2009" name="Nat. Genet.">
        <title>The genome of the cucumber, Cucumis sativus L.</title>
        <authorList>
            <person name="Huang S."/>
            <person name="Li R."/>
            <person name="Zhang Z."/>
            <person name="Li L."/>
            <person name="Gu X."/>
            <person name="Fan W."/>
            <person name="Lucas W.J."/>
            <person name="Wang X."/>
            <person name="Xie B."/>
            <person name="Ni P."/>
            <person name="Ren Y."/>
            <person name="Zhu H."/>
            <person name="Li J."/>
            <person name="Lin K."/>
            <person name="Jin W."/>
            <person name="Fei Z."/>
            <person name="Li G."/>
            <person name="Staub J."/>
            <person name="Kilian A."/>
            <person name="van der Vossen E.A."/>
            <person name="Wu Y."/>
            <person name="Guo J."/>
            <person name="He J."/>
            <person name="Jia Z."/>
            <person name="Ren Y."/>
            <person name="Tian G."/>
            <person name="Lu Y."/>
            <person name="Ruan J."/>
            <person name="Qian W."/>
            <person name="Wang M."/>
            <person name="Huang Q."/>
            <person name="Li B."/>
            <person name="Xuan Z."/>
            <person name="Cao J."/>
            <person name="Asan"/>
            <person name="Wu Z."/>
            <person name="Zhang J."/>
            <person name="Cai Q."/>
            <person name="Bai Y."/>
            <person name="Zhao B."/>
            <person name="Han Y."/>
            <person name="Li Y."/>
            <person name="Li X."/>
            <person name="Wang S."/>
            <person name="Shi Q."/>
            <person name="Liu S."/>
            <person name="Cho W.K."/>
            <person name="Kim J.Y."/>
            <person name="Xu Y."/>
            <person name="Heller-Uszynska K."/>
            <person name="Miao H."/>
            <person name="Cheng Z."/>
            <person name="Zhang S."/>
            <person name="Wu J."/>
            <person name="Yang Y."/>
            <person name="Kang H."/>
            <person name="Li M."/>
            <person name="Liang H."/>
            <person name="Ren X."/>
            <person name="Shi Z."/>
            <person name="Wen M."/>
            <person name="Jian M."/>
            <person name="Yang H."/>
            <person name="Zhang G."/>
            <person name="Yang Z."/>
            <person name="Chen R."/>
            <person name="Liu S."/>
            <person name="Li J."/>
            <person name="Ma L."/>
            <person name="Liu H."/>
            <person name="Zhou Y."/>
            <person name="Zhao J."/>
            <person name="Fang X."/>
            <person name="Li G."/>
            <person name="Fang L."/>
            <person name="Li Y."/>
            <person name="Liu D."/>
            <person name="Zheng H."/>
            <person name="Zhang Y."/>
            <person name="Qin N."/>
            <person name="Li Z."/>
            <person name="Yang G."/>
            <person name="Yang S."/>
            <person name="Bolund L."/>
            <person name="Kristiansen K."/>
            <person name="Zheng H."/>
            <person name="Li S."/>
            <person name="Zhang X."/>
            <person name="Yang H."/>
            <person name="Wang J."/>
            <person name="Sun R."/>
            <person name="Zhang B."/>
            <person name="Jiang S."/>
            <person name="Wang J."/>
            <person name="Du Y."/>
            <person name="Li S."/>
        </authorList>
    </citation>
    <scope>NUCLEOTIDE SEQUENCE [LARGE SCALE GENOMIC DNA]</scope>
    <source>
        <strain evidence="2">cv. 9930</strain>
    </source>
</reference>
<dbReference type="Proteomes" id="UP000029981">
    <property type="component" value="Chromosome 3"/>
</dbReference>
<reference evidence="1 2" key="2">
    <citation type="journal article" date="2009" name="PLoS ONE">
        <title>An integrated genetic and cytogenetic map of the cucumber genome.</title>
        <authorList>
            <person name="Ren Y."/>
            <person name="Zhang Z."/>
            <person name="Liu J."/>
            <person name="Staub J.E."/>
            <person name="Han Y."/>
            <person name="Cheng Z."/>
            <person name="Li X."/>
            <person name="Lu J."/>
            <person name="Miao H."/>
            <person name="Kang H."/>
            <person name="Xie B."/>
            <person name="Gu X."/>
            <person name="Wang X."/>
            <person name="Du Y."/>
            <person name="Jin W."/>
            <person name="Huang S."/>
        </authorList>
    </citation>
    <scope>NUCLEOTIDE SEQUENCE [LARGE SCALE GENOMIC DNA]</scope>
    <source>
        <strain evidence="2">cv. 9930</strain>
    </source>
</reference>
<dbReference type="InterPro" id="IPR053350">
    <property type="entry name" value="CV_Inducer"/>
</dbReference>
<sequence>MALRINCSSSSLLLLPQAPHSNSFHSTKSSKLSLKEDERSWRSRRSVCALGLASLIFAIEISDVFIASESLAVESPPQVLVDYYSRIRRMKKISRWSDKIRKCAPWRANSLEIIVPENLPRASQRRKWEGIAYNEFIDVKKNAPPGIQVSASEISSDNYCFSL</sequence>
<organism evidence="1 2">
    <name type="scientific">Cucumis sativus</name>
    <name type="common">Cucumber</name>
    <dbReference type="NCBI Taxonomy" id="3659"/>
    <lineage>
        <taxon>Eukaryota</taxon>
        <taxon>Viridiplantae</taxon>
        <taxon>Streptophyta</taxon>
        <taxon>Embryophyta</taxon>
        <taxon>Tracheophyta</taxon>
        <taxon>Spermatophyta</taxon>
        <taxon>Magnoliopsida</taxon>
        <taxon>eudicotyledons</taxon>
        <taxon>Gunneridae</taxon>
        <taxon>Pentapetalae</taxon>
        <taxon>rosids</taxon>
        <taxon>fabids</taxon>
        <taxon>Cucurbitales</taxon>
        <taxon>Cucurbitaceae</taxon>
        <taxon>Benincaseae</taxon>
        <taxon>Cucumis</taxon>
    </lineage>
</organism>
<gene>
    <name evidence="1" type="ORF">Csa_3G878890</name>
</gene>
<evidence type="ECO:0000313" key="2">
    <source>
        <dbReference type="Proteomes" id="UP000029981"/>
    </source>
</evidence>